<feature type="transmembrane region" description="Helical" evidence="6">
    <location>
        <begin position="264"/>
        <end position="283"/>
    </location>
</feature>
<dbReference type="Pfam" id="PF07690">
    <property type="entry name" value="MFS_1"/>
    <property type="match status" value="1"/>
</dbReference>
<feature type="transmembrane region" description="Helical" evidence="6">
    <location>
        <begin position="195"/>
        <end position="223"/>
    </location>
</feature>
<dbReference type="EMBL" id="MTYH01000098">
    <property type="protein sequence ID" value="PNP38997.1"/>
    <property type="molecule type" value="Genomic_DNA"/>
</dbReference>
<dbReference type="PANTHER" id="PTHR23507">
    <property type="entry name" value="ZGC:174356"/>
    <property type="match status" value="1"/>
</dbReference>
<accession>A0A2K0T0D8</accession>
<evidence type="ECO:0000256" key="5">
    <source>
        <dbReference type="SAM" id="MobiDB-lite"/>
    </source>
</evidence>
<evidence type="ECO:0000256" key="4">
    <source>
        <dbReference type="ARBA" id="ARBA00023136"/>
    </source>
</evidence>
<evidence type="ECO:0000256" key="3">
    <source>
        <dbReference type="ARBA" id="ARBA00022989"/>
    </source>
</evidence>
<protein>
    <recommendedName>
        <fullName evidence="9">Major facilitator superfamily (MFS) profile domain-containing protein</fullName>
    </recommendedName>
</protein>
<feature type="transmembrane region" description="Helical" evidence="6">
    <location>
        <begin position="168"/>
        <end position="189"/>
    </location>
</feature>
<comment type="subcellular location">
    <subcellularLocation>
        <location evidence="1">Membrane</location>
        <topology evidence="1">Multi-pass membrane protein</topology>
    </subcellularLocation>
</comment>
<dbReference type="InterPro" id="IPR011701">
    <property type="entry name" value="MFS"/>
</dbReference>
<keyword evidence="4 6" id="KW-0472">Membrane</keyword>
<dbReference type="Gene3D" id="1.20.1250.20">
    <property type="entry name" value="MFS general substrate transporter like domains"/>
    <property type="match status" value="1"/>
</dbReference>
<dbReference type="AlphaFoldDB" id="A0A2K0T0D8"/>
<feature type="transmembrane region" description="Helical" evidence="6">
    <location>
        <begin position="338"/>
        <end position="356"/>
    </location>
</feature>
<evidence type="ECO:0000256" key="1">
    <source>
        <dbReference type="ARBA" id="ARBA00004141"/>
    </source>
</evidence>
<feature type="transmembrane region" description="Helical" evidence="6">
    <location>
        <begin position="508"/>
        <end position="528"/>
    </location>
</feature>
<reference evidence="7 8" key="1">
    <citation type="submission" date="2017-02" db="EMBL/GenBank/DDBJ databases">
        <title>Genomes of Trichoderma spp. with biocontrol activity.</title>
        <authorList>
            <person name="Gardiner D."/>
            <person name="Kazan K."/>
            <person name="Vos C."/>
            <person name="Harvey P."/>
        </authorList>
    </citation>
    <scope>NUCLEOTIDE SEQUENCE [LARGE SCALE GENOMIC DNA]</scope>
    <source>
        <strain evidence="7 8">A5MH</strain>
    </source>
</reference>
<feature type="transmembrane region" description="Helical" evidence="6">
    <location>
        <begin position="376"/>
        <end position="402"/>
    </location>
</feature>
<dbReference type="GO" id="GO:0022857">
    <property type="term" value="F:transmembrane transporter activity"/>
    <property type="evidence" value="ECO:0007669"/>
    <property type="project" value="InterPro"/>
</dbReference>
<evidence type="ECO:0000313" key="7">
    <source>
        <dbReference type="EMBL" id="PNP38997.1"/>
    </source>
</evidence>
<evidence type="ECO:0000256" key="6">
    <source>
        <dbReference type="SAM" id="Phobius"/>
    </source>
</evidence>
<feature type="transmembrane region" description="Helical" evidence="6">
    <location>
        <begin position="414"/>
        <end position="432"/>
    </location>
</feature>
<evidence type="ECO:0008006" key="9">
    <source>
        <dbReference type="Google" id="ProtNLM"/>
    </source>
</evidence>
<evidence type="ECO:0000256" key="2">
    <source>
        <dbReference type="ARBA" id="ARBA00022692"/>
    </source>
</evidence>
<dbReference type="PANTHER" id="PTHR23507:SF1">
    <property type="entry name" value="FI18259P1-RELATED"/>
    <property type="match status" value="1"/>
</dbReference>
<comment type="caution">
    <text evidence="7">The sequence shown here is derived from an EMBL/GenBank/DDBJ whole genome shotgun (WGS) entry which is preliminary data.</text>
</comment>
<dbReference type="GO" id="GO:0016020">
    <property type="term" value="C:membrane"/>
    <property type="evidence" value="ECO:0007669"/>
    <property type="project" value="UniProtKB-SubCell"/>
</dbReference>
<feature type="transmembrane region" description="Helical" evidence="6">
    <location>
        <begin position="438"/>
        <end position="457"/>
    </location>
</feature>
<name>A0A2K0T0D8_9HYPO</name>
<gene>
    <name evidence="7" type="ORF">TGAMA5MH_09223</name>
</gene>
<feature type="transmembrane region" description="Helical" evidence="6">
    <location>
        <begin position="141"/>
        <end position="161"/>
    </location>
</feature>
<dbReference type="SUPFAM" id="SSF103473">
    <property type="entry name" value="MFS general substrate transporter"/>
    <property type="match status" value="1"/>
</dbReference>
<feature type="compositionally biased region" description="Acidic residues" evidence="5">
    <location>
        <begin position="42"/>
        <end position="53"/>
    </location>
</feature>
<proteinExistence type="predicted"/>
<evidence type="ECO:0000313" key="8">
    <source>
        <dbReference type="Proteomes" id="UP000236546"/>
    </source>
</evidence>
<keyword evidence="2 6" id="KW-0812">Transmembrane</keyword>
<feature type="transmembrane region" description="Helical" evidence="6">
    <location>
        <begin position="235"/>
        <end position="258"/>
    </location>
</feature>
<feature type="region of interest" description="Disordered" evidence="5">
    <location>
        <begin position="1"/>
        <end position="58"/>
    </location>
</feature>
<dbReference type="CDD" id="cd06174">
    <property type="entry name" value="MFS"/>
    <property type="match status" value="1"/>
</dbReference>
<dbReference type="Proteomes" id="UP000236546">
    <property type="component" value="Unassembled WGS sequence"/>
</dbReference>
<feature type="transmembrane region" description="Helical" evidence="6">
    <location>
        <begin position="469"/>
        <end position="488"/>
    </location>
</feature>
<dbReference type="OrthoDB" id="194139at2759"/>
<dbReference type="InterPro" id="IPR036259">
    <property type="entry name" value="MFS_trans_sf"/>
</dbReference>
<sequence length="552" mass="60619">MRAATESAYKGQPNIELESRSASDSSIRKRSLDRDGAHDSDSDGEIGDDEDLPLYEGDPLASPAVPKAPLTSPRYVVIMCSLFIFMVELSMYVTDPALQMIMEDVACHNHFPDHKIGDFKTEDARCKDAAVQGTLAMSRSWMMWAAMFVPLLVQIPYGIVADNYGRRLVLFLGLLGNLLGSCWTVIVLLNPTVFSIWYLVLSAVPNLIGGGGSVIIAMVWTILTDAIAPEKRTTLFYQMHAMMLILSTIFRPIAGWMLSINPWFSMWTGLGSLAISTALTLLIPETLHLAQSSNGQQAHGHAPHFPPLGPKQSVIRTAWDTASKDALRVWQLLQNSKNLYPLILGMAFYTPVHTGFEMNMLQYVTARFEWDWSKATYFMTIPKITSVIVLLVILPAITWIVNRRLRLDILTRDLYFARGSIICIVIGNALTVVSGTPWLLAISLIALGFGNGLLPQVRAILASQVEAHALATVNTAIASVETMVGLVGTPSLGWLLSKGIALGGFWMGLPYLATTGCAIASAVAIFMFRYLPQSAKSDEEALYDALRTEEDN</sequence>
<feature type="transmembrane region" description="Helical" evidence="6">
    <location>
        <begin position="75"/>
        <end position="93"/>
    </location>
</feature>
<feature type="compositionally biased region" description="Basic and acidic residues" evidence="5">
    <location>
        <begin position="17"/>
        <end position="41"/>
    </location>
</feature>
<keyword evidence="3 6" id="KW-1133">Transmembrane helix</keyword>
<organism evidence="7 8">
    <name type="scientific">Trichoderma gamsii</name>
    <dbReference type="NCBI Taxonomy" id="398673"/>
    <lineage>
        <taxon>Eukaryota</taxon>
        <taxon>Fungi</taxon>
        <taxon>Dikarya</taxon>
        <taxon>Ascomycota</taxon>
        <taxon>Pezizomycotina</taxon>
        <taxon>Sordariomycetes</taxon>
        <taxon>Hypocreomycetidae</taxon>
        <taxon>Hypocreales</taxon>
        <taxon>Hypocreaceae</taxon>
        <taxon>Trichoderma</taxon>
    </lineage>
</organism>